<keyword evidence="1 2" id="KW-0597">Phosphoprotein</keyword>
<proteinExistence type="predicted"/>
<dbReference type="SMART" id="SM00448">
    <property type="entry name" value="REC"/>
    <property type="match status" value="1"/>
</dbReference>
<dbReference type="PANTHER" id="PTHR44591:SF25">
    <property type="entry name" value="CHEMOTAXIS TWO-COMPONENT RESPONSE REGULATOR"/>
    <property type="match status" value="1"/>
</dbReference>
<comment type="caution">
    <text evidence="4">The sequence shown here is derived from an EMBL/GenBank/DDBJ whole genome shotgun (WGS) entry which is preliminary data.</text>
</comment>
<name>A0A7V5XHJ7_9BACT</name>
<dbReference type="AlphaFoldDB" id="A0A7V5XHJ7"/>
<dbReference type="Pfam" id="PF00072">
    <property type="entry name" value="Response_reg"/>
    <property type="match status" value="1"/>
</dbReference>
<dbReference type="PANTHER" id="PTHR44591">
    <property type="entry name" value="STRESS RESPONSE REGULATOR PROTEIN 1"/>
    <property type="match status" value="1"/>
</dbReference>
<protein>
    <submittedName>
        <fullName evidence="4">Response regulator</fullName>
    </submittedName>
</protein>
<reference evidence="4" key="1">
    <citation type="journal article" date="2020" name="mSystems">
        <title>Genome- and Community-Level Interaction Insights into Carbon Utilization and Element Cycling Functions of Hydrothermarchaeota in Hydrothermal Sediment.</title>
        <authorList>
            <person name="Zhou Z."/>
            <person name="Liu Y."/>
            <person name="Xu W."/>
            <person name="Pan J."/>
            <person name="Luo Z.H."/>
            <person name="Li M."/>
        </authorList>
    </citation>
    <scope>NUCLEOTIDE SEQUENCE [LARGE SCALE GENOMIC DNA]</scope>
    <source>
        <strain evidence="4">SpSt-106</strain>
    </source>
</reference>
<gene>
    <name evidence="4" type="ORF">ENM15_06440</name>
</gene>
<dbReference type="GO" id="GO:0000160">
    <property type="term" value="P:phosphorelay signal transduction system"/>
    <property type="evidence" value="ECO:0007669"/>
    <property type="project" value="InterPro"/>
</dbReference>
<evidence type="ECO:0000256" key="2">
    <source>
        <dbReference type="PROSITE-ProRule" id="PRU00169"/>
    </source>
</evidence>
<dbReference type="InterPro" id="IPR050595">
    <property type="entry name" value="Bact_response_regulator"/>
</dbReference>
<dbReference type="EMBL" id="DRWR01000108">
    <property type="protein sequence ID" value="HHQ16433.1"/>
    <property type="molecule type" value="Genomic_DNA"/>
</dbReference>
<dbReference type="InterPro" id="IPR001789">
    <property type="entry name" value="Sig_transdc_resp-reg_receiver"/>
</dbReference>
<evidence type="ECO:0000256" key="1">
    <source>
        <dbReference type="ARBA" id="ARBA00022553"/>
    </source>
</evidence>
<organism evidence="4">
    <name type="scientific">Thermodesulfobacterium geofontis</name>
    <dbReference type="NCBI Taxonomy" id="1295609"/>
    <lineage>
        <taxon>Bacteria</taxon>
        <taxon>Pseudomonadati</taxon>
        <taxon>Thermodesulfobacteriota</taxon>
        <taxon>Thermodesulfobacteria</taxon>
        <taxon>Thermodesulfobacteriales</taxon>
        <taxon>Thermodesulfobacteriaceae</taxon>
        <taxon>Thermodesulfobacterium</taxon>
    </lineage>
</organism>
<dbReference type="PROSITE" id="PS50110">
    <property type="entry name" value="RESPONSE_REGULATORY"/>
    <property type="match status" value="1"/>
</dbReference>
<accession>A0A7V5XHJ7</accession>
<dbReference type="InterPro" id="IPR011006">
    <property type="entry name" value="CheY-like_superfamily"/>
</dbReference>
<feature type="modified residue" description="4-aspartylphosphate" evidence="2">
    <location>
        <position position="52"/>
    </location>
</feature>
<evidence type="ECO:0000313" key="4">
    <source>
        <dbReference type="EMBL" id="HHQ16433.1"/>
    </source>
</evidence>
<evidence type="ECO:0000259" key="3">
    <source>
        <dbReference type="PROSITE" id="PS50110"/>
    </source>
</evidence>
<feature type="domain" description="Response regulatory" evidence="3">
    <location>
        <begin position="3"/>
        <end position="119"/>
    </location>
</feature>
<dbReference type="Gene3D" id="3.40.50.2300">
    <property type="match status" value="1"/>
</dbReference>
<dbReference type="SUPFAM" id="SSF52172">
    <property type="entry name" value="CheY-like"/>
    <property type="match status" value="1"/>
</dbReference>
<sequence length="124" mass="14360">MKKILVIDDAATVRMYHRKILEDAGFEVDEAVNGLEAFEKALINDYDLYIVDINMPKLDGYSFVKRLRESENIRQSPVIMVTTEAEEKDIDKAFEEGANFYLVKPIKPDEFLKFCKLLTGMPYE</sequence>